<dbReference type="InterPro" id="IPR002048">
    <property type="entry name" value="EF_hand_dom"/>
</dbReference>
<dbReference type="PANTHER" id="PTHR10211">
    <property type="entry name" value="DEOXYRIBODIPYRIMIDINE PHOTOLYASE"/>
    <property type="match status" value="1"/>
</dbReference>
<comment type="caution">
    <text evidence="4">The sequence shown here is derived from an EMBL/GenBank/DDBJ whole genome shotgun (WGS) entry which is preliminary data.</text>
</comment>
<accession>A0A9P1C4K5</accession>
<dbReference type="OrthoDB" id="496749at2759"/>
<name>A0A9P1C4K5_9DINO</name>
<dbReference type="Pfam" id="PF13499">
    <property type="entry name" value="EF-hand_7"/>
    <property type="match status" value="1"/>
</dbReference>
<dbReference type="Gene3D" id="1.25.40.80">
    <property type="match status" value="1"/>
</dbReference>
<keyword evidence="1" id="KW-0106">Calcium</keyword>
<dbReference type="AlphaFoldDB" id="A0A9P1C4K5"/>
<dbReference type="PROSITE" id="PS50222">
    <property type="entry name" value="EF_HAND_2"/>
    <property type="match status" value="2"/>
</dbReference>
<keyword evidence="6" id="KW-1185">Reference proteome</keyword>
<feature type="domain" description="EF-hand" evidence="3">
    <location>
        <begin position="197"/>
        <end position="232"/>
    </location>
</feature>
<dbReference type="InterPro" id="IPR052219">
    <property type="entry name" value="Photolyase_Class-2"/>
</dbReference>
<dbReference type="SMART" id="SM00054">
    <property type="entry name" value="EFh"/>
    <property type="match status" value="2"/>
</dbReference>
<protein>
    <submittedName>
        <fullName evidence="5">Deoxyribodipyrimidine photo-lyase</fullName>
    </submittedName>
</protein>
<feature type="region of interest" description="Disordered" evidence="2">
    <location>
        <begin position="126"/>
        <end position="147"/>
    </location>
</feature>
<dbReference type="Gene3D" id="1.10.238.10">
    <property type="entry name" value="EF-hand"/>
    <property type="match status" value="1"/>
</dbReference>
<evidence type="ECO:0000313" key="6">
    <source>
        <dbReference type="Proteomes" id="UP001152797"/>
    </source>
</evidence>
<dbReference type="PROSITE" id="PS00018">
    <property type="entry name" value="EF_HAND_1"/>
    <property type="match status" value="1"/>
</dbReference>
<dbReference type="GO" id="GO:0003904">
    <property type="term" value="F:deoxyribodipyrimidine photo-lyase activity"/>
    <property type="evidence" value="ECO:0007669"/>
    <property type="project" value="TreeGrafter"/>
</dbReference>
<gene>
    <name evidence="4" type="ORF">C1SCF055_LOCUS11316</name>
</gene>
<dbReference type="CDD" id="cd00051">
    <property type="entry name" value="EFh"/>
    <property type="match status" value="1"/>
</dbReference>
<evidence type="ECO:0000313" key="5">
    <source>
        <dbReference type="EMBL" id="CAL4771038.1"/>
    </source>
</evidence>
<feature type="region of interest" description="Disordered" evidence="2">
    <location>
        <begin position="166"/>
        <end position="194"/>
    </location>
</feature>
<feature type="domain" description="EF-hand" evidence="3">
    <location>
        <begin position="233"/>
        <end position="268"/>
    </location>
</feature>
<dbReference type="EMBL" id="CAMXCT010000831">
    <property type="protein sequence ID" value="CAI3983726.1"/>
    <property type="molecule type" value="Genomic_DNA"/>
</dbReference>
<reference evidence="5 6" key="2">
    <citation type="submission" date="2024-05" db="EMBL/GenBank/DDBJ databases">
        <authorList>
            <person name="Chen Y."/>
            <person name="Shah S."/>
            <person name="Dougan E. K."/>
            <person name="Thang M."/>
            <person name="Chan C."/>
        </authorList>
    </citation>
    <scope>NUCLEOTIDE SEQUENCE [LARGE SCALE GENOMIC DNA]</scope>
</reference>
<dbReference type="InterPro" id="IPR011992">
    <property type="entry name" value="EF-hand-dom_pair"/>
</dbReference>
<dbReference type="GO" id="GO:0005509">
    <property type="term" value="F:calcium ion binding"/>
    <property type="evidence" value="ECO:0007669"/>
    <property type="project" value="InterPro"/>
</dbReference>
<evidence type="ECO:0000256" key="2">
    <source>
        <dbReference type="SAM" id="MobiDB-lite"/>
    </source>
</evidence>
<dbReference type="GO" id="GO:0000719">
    <property type="term" value="P:photoreactive repair"/>
    <property type="evidence" value="ECO:0007669"/>
    <property type="project" value="TreeGrafter"/>
</dbReference>
<reference evidence="4" key="1">
    <citation type="submission" date="2022-10" db="EMBL/GenBank/DDBJ databases">
        <authorList>
            <person name="Chen Y."/>
            <person name="Dougan E. K."/>
            <person name="Chan C."/>
            <person name="Rhodes N."/>
            <person name="Thang M."/>
        </authorList>
    </citation>
    <scope>NUCLEOTIDE SEQUENCE</scope>
</reference>
<evidence type="ECO:0000313" key="4">
    <source>
        <dbReference type="EMBL" id="CAI3983726.1"/>
    </source>
</evidence>
<evidence type="ECO:0000256" key="1">
    <source>
        <dbReference type="ARBA" id="ARBA00022837"/>
    </source>
</evidence>
<dbReference type="EMBL" id="CAMXCT020000831">
    <property type="protein sequence ID" value="CAL1137101.1"/>
    <property type="molecule type" value="Genomic_DNA"/>
</dbReference>
<dbReference type="PANTHER" id="PTHR10211:SF0">
    <property type="entry name" value="DEOXYRIBODIPYRIMIDINE PHOTO-LYASE"/>
    <property type="match status" value="1"/>
</dbReference>
<sequence>MSKDETSKELQKLNIGPALSLGESSKEVSKLIRNLKQKGPVHAVICDMSPLRIPRAWVVGGMLSAAREEMGQNDPELAVCVGKELKKLNVPLIQVDAHNVVPVWEASDKQETGARTLRPKIKKMLKASKGSSGQIQRMQVKGQPKLSGKTAPFGSFVGVDMLLPPIGERGKGDSRSPSRSPSPGPEPAERSSFKATQLKKQIKAKFHELDVNKDGALSLEELTTFLCCLSSKLTKDDVYEIFRRMDRNRDELVQFDEFVDFIFTSDMDKNPRLLADVEAAAQRQEGHVMDLLEKNSGSAHKERALAQKAGRERLGQLHGSYSFSWQMDEEMESVLLELSSDGSYKCQIVSQLGVGMTDTETSKGAWEVSATEHELLLYKEGSTGTVQRLRLDDFGDLDLGTEGALSKQRWLLRRDGYLD</sequence>
<dbReference type="EMBL" id="CAMXCT030000831">
    <property type="protein sequence ID" value="CAL4771038.1"/>
    <property type="molecule type" value="Genomic_DNA"/>
</dbReference>
<dbReference type="InterPro" id="IPR018247">
    <property type="entry name" value="EF_Hand_1_Ca_BS"/>
</dbReference>
<proteinExistence type="predicted"/>
<dbReference type="InterPro" id="IPR036155">
    <property type="entry name" value="Crypto/Photolyase_N_sf"/>
</dbReference>
<organism evidence="4">
    <name type="scientific">Cladocopium goreaui</name>
    <dbReference type="NCBI Taxonomy" id="2562237"/>
    <lineage>
        <taxon>Eukaryota</taxon>
        <taxon>Sar</taxon>
        <taxon>Alveolata</taxon>
        <taxon>Dinophyceae</taxon>
        <taxon>Suessiales</taxon>
        <taxon>Symbiodiniaceae</taxon>
        <taxon>Cladocopium</taxon>
    </lineage>
</organism>
<dbReference type="Proteomes" id="UP001152797">
    <property type="component" value="Unassembled WGS sequence"/>
</dbReference>
<evidence type="ECO:0000259" key="3">
    <source>
        <dbReference type="PROSITE" id="PS50222"/>
    </source>
</evidence>
<dbReference type="SUPFAM" id="SSF47473">
    <property type="entry name" value="EF-hand"/>
    <property type="match status" value="1"/>
</dbReference>
<dbReference type="SUPFAM" id="SSF52425">
    <property type="entry name" value="Cryptochrome/photolyase, N-terminal domain"/>
    <property type="match status" value="1"/>
</dbReference>